<feature type="transmembrane region" description="Helical" evidence="8">
    <location>
        <begin position="12"/>
        <end position="38"/>
    </location>
</feature>
<evidence type="ECO:0000256" key="5">
    <source>
        <dbReference type="ARBA" id="ARBA00022692"/>
    </source>
</evidence>
<dbReference type="GO" id="GO:0005886">
    <property type="term" value="C:plasma membrane"/>
    <property type="evidence" value="ECO:0007669"/>
    <property type="project" value="UniProtKB-SubCell"/>
</dbReference>
<protein>
    <submittedName>
        <fullName evidence="10">Putative spermidine/putrescine transport system permease protein</fullName>
    </submittedName>
</protein>
<name>A0A1G5YZD1_9HYPH</name>
<gene>
    <name evidence="10" type="ORF">SAMN02927914_03924</name>
</gene>
<organism evidence="10 11">
    <name type="scientific">Mesorhizobium qingshengii</name>
    <dbReference type="NCBI Taxonomy" id="1165689"/>
    <lineage>
        <taxon>Bacteria</taxon>
        <taxon>Pseudomonadati</taxon>
        <taxon>Pseudomonadota</taxon>
        <taxon>Alphaproteobacteria</taxon>
        <taxon>Hyphomicrobiales</taxon>
        <taxon>Phyllobacteriaceae</taxon>
        <taxon>Mesorhizobium</taxon>
    </lineage>
</organism>
<keyword evidence="4" id="KW-0997">Cell inner membrane</keyword>
<dbReference type="PROSITE" id="PS50928">
    <property type="entry name" value="ABC_TM1"/>
    <property type="match status" value="1"/>
</dbReference>
<evidence type="ECO:0000256" key="4">
    <source>
        <dbReference type="ARBA" id="ARBA00022519"/>
    </source>
</evidence>
<evidence type="ECO:0000256" key="8">
    <source>
        <dbReference type="RuleBase" id="RU363032"/>
    </source>
</evidence>
<evidence type="ECO:0000313" key="10">
    <source>
        <dbReference type="EMBL" id="SDA87553.1"/>
    </source>
</evidence>
<evidence type="ECO:0000256" key="7">
    <source>
        <dbReference type="ARBA" id="ARBA00023136"/>
    </source>
</evidence>
<dbReference type="PANTHER" id="PTHR43357:SF4">
    <property type="entry name" value="INNER MEMBRANE ABC TRANSPORTER PERMEASE PROTEIN YDCV"/>
    <property type="match status" value="1"/>
</dbReference>
<dbReference type="GO" id="GO:0055085">
    <property type="term" value="P:transmembrane transport"/>
    <property type="evidence" value="ECO:0007669"/>
    <property type="project" value="InterPro"/>
</dbReference>
<feature type="domain" description="ABC transmembrane type-1" evidence="9">
    <location>
        <begin position="69"/>
        <end position="257"/>
    </location>
</feature>
<proteinExistence type="inferred from homology"/>
<dbReference type="PANTHER" id="PTHR43357">
    <property type="entry name" value="INNER MEMBRANE ABC TRANSPORTER PERMEASE PROTEIN YDCV"/>
    <property type="match status" value="1"/>
</dbReference>
<keyword evidence="2 8" id="KW-0813">Transport</keyword>
<sequence>MLLDYDRLGWLRGALLAFTGLVAAFLLLPVVFIVLLSFGSSRWLAFPPPGWTLKWYEELFAEPAWLEAALTSARIATMATVLAVVIGLMASFALVRGKFRGRDAVRGLLLTPMVLPVVVFAIAIYAFFLRIGLGGTTAGFVIAHTVLALPFAIIPISAALEGFDKSIEDAAIVCGASPFEAKLRVTLPSIKIGIFSAAIFAFLASWDEVVVAIFMASPTLQTLPVKIWGSLRQDLSPVIAAASSLLVLLTLSLMIVTALIRRKLST</sequence>
<dbReference type="CDD" id="cd06261">
    <property type="entry name" value="TM_PBP2"/>
    <property type="match status" value="1"/>
</dbReference>
<feature type="transmembrane region" description="Helical" evidence="8">
    <location>
        <begin position="235"/>
        <end position="260"/>
    </location>
</feature>
<dbReference type="Gene3D" id="1.10.3720.10">
    <property type="entry name" value="MetI-like"/>
    <property type="match status" value="1"/>
</dbReference>
<dbReference type="Pfam" id="PF00528">
    <property type="entry name" value="BPD_transp_1"/>
    <property type="match status" value="1"/>
</dbReference>
<accession>A0A1G5YZD1</accession>
<feature type="transmembrane region" description="Helical" evidence="8">
    <location>
        <begin position="140"/>
        <end position="160"/>
    </location>
</feature>
<reference evidence="10 11" key="1">
    <citation type="submission" date="2016-10" db="EMBL/GenBank/DDBJ databases">
        <authorList>
            <person name="de Groot N.N."/>
        </authorList>
    </citation>
    <scope>NUCLEOTIDE SEQUENCE [LARGE SCALE GENOMIC DNA]</scope>
    <source>
        <strain evidence="10 11">CGMCC 1.12097</strain>
    </source>
</reference>
<feature type="transmembrane region" description="Helical" evidence="8">
    <location>
        <begin position="107"/>
        <end position="128"/>
    </location>
</feature>
<dbReference type="InterPro" id="IPR000515">
    <property type="entry name" value="MetI-like"/>
</dbReference>
<dbReference type="OrthoDB" id="8156137at2"/>
<evidence type="ECO:0000256" key="3">
    <source>
        <dbReference type="ARBA" id="ARBA00022475"/>
    </source>
</evidence>
<dbReference type="AlphaFoldDB" id="A0A1G5YZD1"/>
<dbReference type="InterPro" id="IPR035906">
    <property type="entry name" value="MetI-like_sf"/>
</dbReference>
<feature type="transmembrane region" description="Helical" evidence="8">
    <location>
        <begin position="75"/>
        <end position="95"/>
    </location>
</feature>
<keyword evidence="3" id="KW-1003">Cell membrane</keyword>
<dbReference type="STRING" id="1165689.SAMN02927914_03924"/>
<dbReference type="Proteomes" id="UP000198588">
    <property type="component" value="Unassembled WGS sequence"/>
</dbReference>
<evidence type="ECO:0000256" key="6">
    <source>
        <dbReference type="ARBA" id="ARBA00022989"/>
    </source>
</evidence>
<evidence type="ECO:0000256" key="1">
    <source>
        <dbReference type="ARBA" id="ARBA00004429"/>
    </source>
</evidence>
<keyword evidence="5 8" id="KW-0812">Transmembrane</keyword>
<evidence type="ECO:0000313" key="11">
    <source>
        <dbReference type="Proteomes" id="UP000198588"/>
    </source>
</evidence>
<dbReference type="SUPFAM" id="SSF161098">
    <property type="entry name" value="MetI-like"/>
    <property type="match status" value="1"/>
</dbReference>
<keyword evidence="6 8" id="KW-1133">Transmembrane helix</keyword>
<evidence type="ECO:0000259" key="9">
    <source>
        <dbReference type="PROSITE" id="PS50928"/>
    </source>
</evidence>
<comment type="similarity">
    <text evidence="8">Belongs to the binding-protein-dependent transport system permease family.</text>
</comment>
<dbReference type="EMBL" id="FMXM01000012">
    <property type="protein sequence ID" value="SDA87553.1"/>
    <property type="molecule type" value="Genomic_DNA"/>
</dbReference>
<dbReference type="RefSeq" id="WP_091580852.1">
    <property type="nucleotide sequence ID" value="NZ_FMXM01000012.1"/>
</dbReference>
<keyword evidence="7 8" id="KW-0472">Membrane</keyword>
<feature type="transmembrane region" description="Helical" evidence="8">
    <location>
        <begin position="192"/>
        <end position="215"/>
    </location>
</feature>
<comment type="subcellular location">
    <subcellularLocation>
        <location evidence="1">Cell inner membrane</location>
        <topology evidence="1">Multi-pass membrane protein</topology>
    </subcellularLocation>
    <subcellularLocation>
        <location evidence="8">Cell membrane</location>
        <topology evidence="8">Multi-pass membrane protein</topology>
    </subcellularLocation>
</comment>
<evidence type="ECO:0000256" key="2">
    <source>
        <dbReference type="ARBA" id="ARBA00022448"/>
    </source>
</evidence>